<dbReference type="Gene3D" id="3.10.450.50">
    <property type="match status" value="1"/>
</dbReference>
<evidence type="ECO:0000313" key="3">
    <source>
        <dbReference type="Proteomes" id="UP000321089"/>
    </source>
</evidence>
<evidence type="ECO:0000313" key="2">
    <source>
        <dbReference type="EMBL" id="NAS19889.1"/>
    </source>
</evidence>
<dbReference type="SUPFAM" id="SSF159941">
    <property type="entry name" value="MM3350-like"/>
    <property type="match status" value="1"/>
</dbReference>
<dbReference type="Proteomes" id="UP000474042">
    <property type="component" value="Unassembled WGS sequence"/>
</dbReference>
<dbReference type="SUPFAM" id="SSF103642">
    <property type="entry name" value="Sec-C motif"/>
    <property type="match status" value="1"/>
</dbReference>
<comment type="caution">
    <text evidence="1">The sequence shown here is derived from an EMBL/GenBank/DDBJ whole genome shotgun (WGS) entry which is preliminary data.</text>
</comment>
<gene>
    <name evidence="1" type="ORF">CBU02nite_25940</name>
    <name evidence="2" type="ORF">GND98_019190</name>
</gene>
<name>A0A512TQ26_CLOBU</name>
<dbReference type="InterPro" id="IPR004027">
    <property type="entry name" value="SEC_C_motif"/>
</dbReference>
<accession>A0A512TQ26</accession>
<dbReference type="InterPro" id="IPR024047">
    <property type="entry name" value="MM3350-like_sf"/>
</dbReference>
<evidence type="ECO:0000313" key="1">
    <source>
        <dbReference type="EMBL" id="GEQ22088.1"/>
    </source>
</evidence>
<proteinExistence type="predicted"/>
<reference evidence="2 4" key="2">
    <citation type="submission" date="2020-01" db="EMBL/GenBank/DDBJ databases">
        <title>Genome sequence of a 1,3-propanediol producer, Clostridium butyricum S3.</title>
        <authorList>
            <person name="Zhou J."/>
        </authorList>
    </citation>
    <scope>NUCLEOTIDE SEQUENCE [LARGE SCALE GENOMIC DNA]</scope>
    <source>
        <strain evidence="2 4">S3</strain>
    </source>
</reference>
<dbReference type="EMBL" id="BKBC01000039">
    <property type="protein sequence ID" value="GEQ22088.1"/>
    <property type="molecule type" value="Genomic_DNA"/>
</dbReference>
<dbReference type="Proteomes" id="UP000321089">
    <property type="component" value="Unassembled WGS sequence"/>
</dbReference>
<protein>
    <submittedName>
        <fullName evidence="2">SecC motif-containing protein</fullName>
    </submittedName>
</protein>
<dbReference type="EMBL" id="WOFV02000121">
    <property type="protein sequence ID" value="NAS19889.1"/>
    <property type="molecule type" value="Genomic_DNA"/>
</dbReference>
<evidence type="ECO:0000313" key="4">
    <source>
        <dbReference type="Proteomes" id="UP000474042"/>
    </source>
</evidence>
<dbReference type="Gene3D" id="3.10.290.30">
    <property type="entry name" value="MM3350-like"/>
    <property type="match status" value="1"/>
</dbReference>
<dbReference type="RefSeq" id="WP_146868753.1">
    <property type="nucleotide sequence ID" value="NZ_BKBC01000039.1"/>
</dbReference>
<organism evidence="1 3">
    <name type="scientific">Clostridium butyricum</name>
    <dbReference type="NCBI Taxonomy" id="1492"/>
    <lineage>
        <taxon>Bacteria</taxon>
        <taxon>Bacillati</taxon>
        <taxon>Bacillota</taxon>
        <taxon>Clostridia</taxon>
        <taxon>Eubacteriales</taxon>
        <taxon>Clostridiaceae</taxon>
        <taxon>Clostridium</taxon>
    </lineage>
</organism>
<dbReference type="Pfam" id="PF02810">
    <property type="entry name" value="SEC-C"/>
    <property type="match status" value="1"/>
</dbReference>
<dbReference type="AlphaFoldDB" id="A0A512TQ26"/>
<sequence>MKGKCYYCNKELTERTIKRHIKTCSKIKEVISDEIKDNKKSRNQFIISMKDKYDKNTYCIYLSVDENLQLQHLDQFIRDVWVECCNHLSSFYINGMIYDDNRNELYQMNMKLKEVLSIGQKFEYQYDFGSTTHIILEVIDKIEVSKSHSQIEILARNNEINYVCSKCGKQAQYYNYETGSHICEECADKLDEEEIEELDGDYFNSPRDGVCGYAGDKDDELPYMPGNNNYYKISTKKPQLEDDEFDFFDNDINSYGIDSNNLLDKLLNYAATCNGKIIEDDVADILEEQFLNMHTNIFEKTTNEFLNGITKIFEKGVFSFELDELLNGYTKSQIKEIAENLSVKISSNSNKNTYIQKLNTMYLECMKNELYKMDDDKYNKLKKCVNNKGILNNVYENMHEYMFFMEKGILFPAIHNEEPVFVMPAIMQDVFNNMNIIEVRNKIKNNTEIINLFRGMIKAYGVISFDDTIMLLKKYIDSFDEINVIEILKENEKYYGEEYEIIEEEDIFSDNEEEIKLFVNFDIDEYEEVLLEIDNKLEYSDISKEKLIAMADSDYLEKSNLGKSFIKDLSKLFVMSKEEAIHNMDMLVLDVQIRSITEIIEEIINGMDVKIEKDDRFEIEQVINKLLKNIPIWKFKGATINQMEGEKIEEKSENKKVGRNEICPCGSGKKYKNCCGKVIDLFER</sequence>
<reference evidence="1 3" key="1">
    <citation type="submission" date="2019-07" db="EMBL/GenBank/DDBJ databases">
        <title>Whole genome shotgun sequence of Clostridium butyricum NBRC 3858.</title>
        <authorList>
            <person name="Hosoyama A."/>
            <person name="Uohara A."/>
            <person name="Ohji S."/>
            <person name="Ichikawa N."/>
        </authorList>
    </citation>
    <scope>NUCLEOTIDE SEQUENCE [LARGE SCALE GENOMIC DNA]</scope>
    <source>
        <strain evidence="1 3">NBRC 3858</strain>
    </source>
</reference>